<feature type="transmembrane region" description="Helical" evidence="2">
    <location>
        <begin position="321"/>
        <end position="341"/>
    </location>
</feature>
<dbReference type="Pfam" id="PF25114">
    <property type="entry name" value="AtTam38"/>
    <property type="match status" value="1"/>
</dbReference>
<evidence type="ECO:0000256" key="2">
    <source>
        <dbReference type="SAM" id="Phobius"/>
    </source>
</evidence>
<keyword evidence="2" id="KW-0472">Membrane</keyword>
<gene>
    <name evidence="3" type="ORF">Cni_G20784</name>
</gene>
<accession>A0AAQ3KPQ9</accession>
<organism evidence="3 4">
    <name type="scientific">Canna indica</name>
    <name type="common">Indian-shot</name>
    <dbReference type="NCBI Taxonomy" id="4628"/>
    <lineage>
        <taxon>Eukaryota</taxon>
        <taxon>Viridiplantae</taxon>
        <taxon>Streptophyta</taxon>
        <taxon>Embryophyta</taxon>
        <taxon>Tracheophyta</taxon>
        <taxon>Spermatophyta</taxon>
        <taxon>Magnoliopsida</taxon>
        <taxon>Liliopsida</taxon>
        <taxon>Zingiberales</taxon>
        <taxon>Cannaceae</taxon>
        <taxon>Canna</taxon>
    </lineage>
</organism>
<feature type="transmembrane region" description="Helical" evidence="2">
    <location>
        <begin position="274"/>
        <end position="300"/>
    </location>
</feature>
<keyword evidence="2" id="KW-1133">Transmembrane helix</keyword>
<sequence length="351" mass="39626">MASTALSAFSSLATGTSRPLRAPPFLSPKSRASLHLPRSHKNLPFVGAFPSKPFPSRLRLGFPSRIERGFVSLAAQNGDSEPPETVHEVDESRGQSTMPERFRYLTKEVPDRPVRWPWAVALPFLLYAWRTVLWELTNWKNIMASIMQFLAYLGKWVLAVVFHYIGDLITGFIRCIEFCLYSAKYIYASIVAFAPVPELMRIILFATAVLAIAEASVPDSVNSQPYLLTLAGFIGFGAVKNFIPELLFWFLLFGMFFYSRFIKKKDDVSALLPSAVVLAAVGEPWVRGLVICSYLVFAIFHHSKTSEELVRRKLPAPTRRLPMPLLFTALSIGVHLAAKWVRYRHLTWMIA</sequence>
<keyword evidence="4" id="KW-1185">Reference proteome</keyword>
<dbReference type="AlphaFoldDB" id="A0AAQ3KPQ9"/>
<feature type="region of interest" description="Disordered" evidence="1">
    <location>
        <begin position="1"/>
        <end position="24"/>
    </location>
</feature>
<dbReference type="InterPro" id="IPR056894">
    <property type="entry name" value="AtTam38"/>
</dbReference>
<keyword evidence="2" id="KW-0812">Transmembrane</keyword>
<reference evidence="3 4" key="1">
    <citation type="submission" date="2023-10" db="EMBL/GenBank/DDBJ databases">
        <title>Chromosome-scale genome assembly provides insights into flower coloration mechanisms of Canna indica.</title>
        <authorList>
            <person name="Li C."/>
        </authorList>
    </citation>
    <scope>NUCLEOTIDE SEQUENCE [LARGE SCALE GENOMIC DNA]</scope>
    <source>
        <tissue evidence="3">Flower</tissue>
    </source>
</reference>
<dbReference type="EMBL" id="CP136895">
    <property type="protein sequence ID" value="WOL12020.1"/>
    <property type="molecule type" value="Genomic_DNA"/>
</dbReference>
<evidence type="ECO:0008006" key="5">
    <source>
        <dbReference type="Google" id="ProtNLM"/>
    </source>
</evidence>
<evidence type="ECO:0000313" key="4">
    <source>
        <dbReference type="Proteomes" id="UP001327560"/>
    </source>
</evidence>
<evidence type="ECO:0000313" key="3">
    <source>
        <dbReference type="EMBL" id="WOL12020.1"/>
    </source>
</evidence>
<protein>
    <recommendedName>
        <fullName evidence="5">Embryo defective 1923</fullName>
    </recommendedName>
</protein>
<proteinExistence type="predicted"/>
<feature type="compositionally biased region" description="Low complexity" evidence="1">
    <location>
        <begin position="1"/>
        <end position="17"/>
    </location>
</feature>
<evidence type="ECO:0000256" key="1">
    <source>
        <dbReference type="SAM" id="MobiDB-lite"/>
    </source>
</evidence>
<dbReference type="Proteomes" id="UP001327560">
    <property type="component" value="Chromosome 6"/>
</dbReference>
<name>A0AAQ3KPQ9_9LILI</name>
<feature type="transmembrane region" description="Helical" evidence="2">
    <location>
        <begin position="199"/>
        <end position="217"/>
    </location>
</feature>